<dbReference type="GO" id="GO:0003677">
    <property type="term" value="F:DNA binding"/>
    <property type="evidence" value="ECO:0007669"/>
    <property type="project" value="UniProtKB-KW"/>
</dbReference>
<dbReference type="InterPro" id="IPR050313">
    <property type="entry name" value="Carb_Metab_HTH_regulators"/>
</dbReference>
<dbReference type="GO" id="GO:0003700">
    <property type="term" value="F:DNA-binding transcription factor activity"/>
    <property type="evidence" value="ECO:0007669"/>
    <property type="project" value="InterPro"/>
</dbReference>
<dbReference type="Pfam" id="PF08220">
    <property type="entry name" value="HTH_DeoR"/>
    <property type="match status" value="1"/>
</dbReference>
<keyword evidence="1" id="KW-0805">Transcription regulation</keyword>
<dbReference type="Gene3D" id="1.10.10.10">
    <property type="entry name" value="Winged helix-like DNA-binding domain superfamily/Winged helix DNA-binding domain"/>
    <property type="match status" value="1"/>
</dbReference>
<protein>
    <submittedName>
        <fullName evidence="5">DeoR/GlpR transcriptional regulator</fullName>
    </submittedName>
</protein>
<dbReference type="Proteomes" id="UP000309676">
    <property type="component" value="Unassembled WGS sequence"/>
</dbReference>
<dbReference type="OrthoDB" id="9797223at2"/>
<dbReference type="Gene3D" id="3.40.50.1360">
    <property type="match status" value="1"/>
</dbReference>
<evidence type="ECO:0000256" key="3">
    <source>
        <dbReference type="ARBA" id="ARBA00023163"/>
    </source>
</evidence>
<dbReference type="SUPFAM" id="SSF46785">
    <property type="entry name" value="Winged helix' DNA-binding domain"/>
    <property type="match status" value="1"/>
</dbReference>
<dbReference type="SMART" id="SM00420">
    <property type="entry name" value="HTH_DEOR"/>
    <property type="match status" value="1"/>
</dbReference>
<sequence length="251" mass="27099">MEHRLNDRQSSIVEQLRSRGEVKISELKQRFDVTEMTVRRDLEKLERLGIAARTFGGAILDSRDIELAQRTTVRSEEKGRIGKRAAACVRPGDSIFIDGGSTTFQVARHLPEKADITVVTNALNVANELASKKIPTIVVGGLLLEATISMVGPTAVESISKMAFDKAFLGATGLDARHGFSNSNLLEADVKRMAIRKAKAAFVVLDHSKFGEKVLVSFAALGDVGTVVTDRTPDPELSEACRAAGVDVLLA</sequence>
<dbReference type="RefSeq" id="WP_138198128.1">
    <property type="nucleotide sequence ID" value="NZ_VCIW01000035.1"/>
</dbReference>
<evidence type="ECO:0000256" key="1">
    <source>
        <dbReference type="ARBA" id="ARBA00023015"/>
    </source>
</evidence>
<evidence type="ECO:0000313" key="5">
    <source>
        <dbReference type="EMBL" id="TLS48463.1"/>
    </source>
</evidence>
<dbReference type="PANTHER" id="PTHR30363:SF44">
    <property type="entry name" value="AGA OPERON TRANSCRIPTIONAL REPRESSOR-RELATED"/>
    <property type="match status" value="1"/>
</dbReference>
<dbReference type="InterPro" id="IPR001034">
    <property type="entry name" value="DeoR_HTH"/>
</dbReference>
<dbReference type="PRINTS" id="PR00037">
    <property type="entry name" value="HTHLACR"/>
</dbReference>
<dbReference type="InterPro" id="IPR014036">
    <property type="entry name" value="DeoR-like_C"/>
</dbReference>
<dbReference type="EMBL" id="VCIW01000035">
    <property type="protein sequence ID" value="TLS48463.1"/>
    <property type="molecule type" value="Genomic_DNA"/>
</dbReference>
<dbReference type="AlphaFoldDB" id="A0A5R9G6T4"/>
<accession>A0A5R9G6T4</accession>
<evidence type="ECO:0000256" key="2">
    <source>
        <dbReference type="ARBA" id="ARBA00023125"/>
    </source>
</evidence>
<dbReference type="Pfam" id="PF00455">
    <property type="entry name" value="DeoRC"/>
    <property type="match status" value="1"/>
</dbReference>
<gene>
    <name evidence="5" type="ORF">FE782_30465</name>
</gene>
<keyword evidence="6" id="KW-1185">Reference proteome</keyword>
<dbReference type="InterPro" id="IPR036388">
    <property type="entry name" value="WH-like_DNA-bd_sf"/>
</dbReference>
<reference evidence="5 6" key="1">
    <citation type="submission" date="2019-05" db="EMBL/GenBank/DDBJ databases">
        <authorList>
            <person name="Narsing Rao M.P."/>
            <person name="Li W.J."/>
        </authorList>
    </citation>
    <scope>NUCLEOTIDE SEQUENCE [LARGE SCALE GENOMIC DNA]</scope>
    <source>
        <strain evidence="5 6">SYSU_K30003</strain>
    </source>
</reference>
<evidence type="ECO:0000313" key="6">
    <source>
        <dbReference type="Proteomes" id="UP000309676"/>
    </source>
</evidence>
<name>A0A5R9G6T4_9BACL</name>
<dbReference type="InterPro" id="IPR018356">
    <property type="entry name" value="Tscrpt_reg_HTH_DeoR_CS"/>
</dbReference>
<evidence type="ECO:0000259" key="4">
    <source>
        <dbReference type="PROSITE" id="PS51000"/>
    </source>
</evidence>
<feature type="domain" description="HTH deoR-type" evidence="4">
    <location>
        <begin position="5"/>
        <end position="60"/>
    </location>
</feature>
<comment type="caution">
    <text evidence="5">The sequence shown here is derived from an EMBL/GenBank/DDBJ whole genome shotgun (WGS) entry which is preliminary data.</text>
</comment>
<keyword evidence="3" id="KW-0804">Transcription</keyword>
<organism evidence="5 6">
    <name type="scientific">Paenibacillus antri</name>
    <dbReference type="NCBI Taxonomy" id="2582848"/>
    <lineage>
        <taxon>Bacteria</taxon>
        <taxon>Bacillati</taxon>
        <taxon>Bacillota</taxon>
        <taxon>Bacilli</taxon>
        <taxon>Bacillales</taxon>
        <taxon>Paenibacillaceae</taxon>
        <taxon>Paenibacillus</taxon>
    </lineage>
</organism>
<dbReference type="InterPro" id="IPR036390">
    <property type="entry name" value="WH_DNA-bd_sf"/>
</dbReference>
<dbReference type="InterPro" id="IPR037171">
    <property type="entry name" value="NagB/RpiA_transferase-like"/>
</dbReference>
<dbReference type="PANTHER" id="PTHR30363">
    <property type="entry name" value="HTH-TYPE TRANSCRIPTIONAL REGULATOR SRLR-RELATED"/>
    <property type="match status" value="1"/>
</dbReference>
<keyword evidence="2" id="KW-0238">DNA-binding</keyword>
<proteinExistence type="predicted"/>
<dbReference type="PROSITE" id="PS51000">
    <property type="entry name" value="HTH_DEOR_2"/>
    <property type="match status" value="1"/>
</dbReference>
<dbReference type="SMART" id="SM01134">
    <property type="entry name" value="DeoRC"/>
    <property type="match status" value="1"/>
</dbReference>
<dbReference type="SUPFAM" id="SSF100950">
    <property type="entry name" value="NagB/RpiA/CoA transferase-like"/>
    <property type="match status" value="1"/>
</dbReference>
<dbReference type="PROSITE" id="PS00894">
    <property type="entry name" value="HTH_DEOR_1"/>
    <property type="match status" value="1"/>
</dbReference>